<sequence length="936" mass="104981">MPLNASSSNKTHPFHAFTNSWVKAFLSLLQVMPRFHCGLLFLILLLALNVSAAPIITIDDKTESISLVAGSDIASANEFGQLSATDIGRHHTNAFSPVDLSNNAALDDFGQHLWLRFALRNTTDRKRIFWLIPNRQEASAVNGYLWQNNQAIALRQGHIFNQQYIKITVPPNASEIFFLQLRRENHQALDLLLKTPGYYLTQEIIGANLFGLALGMLLMVMISSLFMALYFNSHIFTYLGVYAFCCVIGQFSATNLFTFWWPAIKGHIDIGILTIAYLANASLLLLVRDYLAQLGTVFQQSRILNVALIINIIGYLVTLFLWENYTPIIWIPIIITIALIVREFYRAWSLLGNRISLAICLVQLACLSIFISYAFTADSVHKLHQLFTPDVALAISLHACLLMALMLVHYKSFHDREEQQTSFNAVNHAKAKAQNELLGEISHDLRTPVSGILGMTDLLENEDLSPKQQQLVEAIAQAGQSLLNNVAEISDRLQLQQSDQTLQKSTFELPLLVDEAVQAYRLQAEERNIELIVNVQPDVPTLVEGDAQRLRQILQQLIKNAVIYTSQGEVIVSLIQLNRETGDLLFSVRDTGRGITQQGQRSLMQEQRANDKRSGLYLVQQHLRALHTSLDLHSKLGEGSEFSFTLRLPIVVAHDDNKNNTAGPDSWLTNKRLLVVDDNHTCCKVIKQQASSWGMLATAAFDANEAMAMFRAKKNLGEPFDAVVVDYDMPHASGLEVAEKMLKESEKPPVIIMLTGLSIMPPEHITKQAGIQAVLNKPASQKLVRLTLSNLFAMHSGEAPAATKKPPIHLKVLIAEDNDVSRRVISKMMQTLNVQHKMVSDGQLAVDAIKKEHFDLVLMDCEMPVMNGFDATLEIRQWQKSREQTPTAIVALSAHILDEYKRRCREVGMDDFLEKPIKLADLETLLRSYEDGKVLQ</sequence>
<keyword evidence="3 4" id="KW-0597">Phosphoprotein</keyword>
<organism evidence="8 9">
    <name type="scientific">BD1-7 clade bacterium</name>
    <dbReference type="NCBI Taxonomy" id="2029982"/>
    <lineage>
        <taxon>Bacteria</taxon>
        <taxon>Pseudomonadati</taxon>
        <taxon>Pseudomonadota</taxon>
        <taxon>Gammaproteobacteria</taxon>
        <taxon>Cellvibrionales</taxon>
        <taxon>Spongiibacteraceae</taxon>
        <taxon>BD1-7 clade</taxon>
    </lineage>
</organism>
<keyword evidence="5" id="KW-0812">Transmembrane</keyword>
<dbReference type="SUPFAM" id="SSF55874">
    <property type="entry name" value="ATPase domain of HSP90 chaperone/DNA topoisomerase II/histidine kinase"/>
    <property type="match status" value="1"/>
</dbReference>
<dbReference type="SUPFAM" id="SSF47384">
    <property type="entry name" value="Homodimeric domain of signal transducing histidine kinase"/>
    <property type="match status" value="1"/>
</dbReference>
<keyword evidence="8" id="KW-0418">Kinase</keyword>
<feature type="transmembrane region" description="Helical" evidence="5">
    <location>
        <begin position="238"/>
        <end position="264"/>
    </location>
</feature>
<dbReference type="AlphaFoldDB" id="A0A5S9NAT2"/>
<keyword evidence="5" id="KW-1133">Transmembrane helix</keyword>
<dbReference type="EMBL" id="CACSII010000001">
    <property type="protein sequence ID" value="CAA0085279.1"/>
    <property type="molecule type" value="Genomic_DNA"/>
</dbReference>
<dbReference type="Gene3D" id="1.10.287.130">
    <property type="match status" value="1"/>
</dbReference>
<evidence type="ECO:0000259" key="6">
    <source>
        <dbReference type="PROSITE" id="PS50109"/>
    </source>
</evidence>
<dbReference type="PANTHER" id="PTHR45339">
    <property type="entry name" value="HYBRID SIGNAL TRANSDUCTION HISTIDINE KINASE J"/>
    <property type="match status" value="1"/>
</dbReference>
<dbReference type="CDD" id="cd17546">
    <property type="entry name" value="REC_hyHK_CKI1_RcsC-like"/>
    <property type="match status" value="1"/>
</dbReference>
<feature type="domain" description="Response regulatory" evidence="7">
    <location>
        <begin position="672"/>
        <end position="792"/>
    </location>
</feature>
<dbReference type="CDD" id="cd00156">
    <property type="entry name" value="REC"/>
    <property type="match status" value="1"/>
</dbReference>
<evidence type="ECO:0000256" key="3">
    <source>
        <dbReference type="ARBA" id="ARBA00022553"/>
    </source>
</evidence>
<protein>
    <recommendedName>
        <fullName evidence="2">histidine kinase</fullName>
        <ecNumber evidence="2">2.7.13.3</ecNumber>
    </recommendedName>
</protein>
<dbReference type="EC" id="2.7.13.3" evidence="2"/>
<evidence type="ECO:0000313" key="9">
    <source>
        <dbReference type="Proteomes" id="UP000434580"/>
    </source>
</evidence>
<gene>
    <name evidence="8" type="primary">barA_1</name>
    <name evidence="8" type="ORF">DPBNPPHM_00851</name>
</gene>
<dbReference type="SUPFAM" id="SSF52172">
    <property type="entry name" value="CheY-like"/>
    <property type="match status" value="2"/>
</dbReference>
<dbReference type="Gene3D" id="3.40.50.2300">
    <property type="match status" value="2"/>
</dbReference>
<comment type="catalytic activity">
    <reaction evidence="1">
        <text>ATP + protein L-histidine = ADP + protein N-phospho-L-histidine.</text>
        <dbReference type="EC" id="2.7.13.3"/>
    </reaction>
</comment>
<keyword evidence="8" id="KW-0808">Transferase</keyword>
<feature type="transmembrane region" description="Helical" evidence="5">
    <location>
        <begin position="209"/>
        <end position="231"/>
    </location>
</feature>
<feature type="modified residue" description="4-aspartylphosphate" evidence="4">
    <location>
        <position position="726"/>
    </location>
</feature>
<accession>A0A5S9NAT2</accession>
<dbReference type="Gene3D" id="3.30.565.10">
    <property type="entry name" value="Histidine kinase-like ATPase, C-terminal domain"/>
    <property type="match status" value="1"/>
</dbReference>
<evidence type="ECO:0000256" key="5">
    <source>
        <dbReference type="SAM" id="Phobius"/>
    </source>
</evidence>
<evidence type="ECO:0000313" key="8">
    <source>
        <dbReference type="EMBL" id="CAA0085279.1"/>
    </source>
</evidence>
<dbReference type="SMART" id="SM00388">
    <property type="entry name" value="HisKA"/>
    <property type="match status" value="1"/>
</dbReference>
<feature type="modified residue" description="4-aspartylphosphate" evidence="4">
    <location>
        <position position="860"/>
    </location>
</feature>
<dbReference type="Pfam" id="PF00512">
    <property type="entry name" value="HisKA"/>
    <property type="match status" value="1"/>
</dbReference>
<evidence type="ECO:0000256" key="1">
    <source>
        <dbReference type="ARBA" id="ARBA00000085"/>
    </source>
</evidence>
<dbReference type="GO" id="GO:0000155">
    <property type="term" value="F:phosphorelay sensor kinase activity"/>
    <property type="evidence" value="ECO:0007669"/>
    <property type="project" value="InterPro"/>
</dbReference>
<evidence type="ECO:0000256" key="2">
    <source>
        <dbReference type="ARBA" id="ARBA00012438"/>
    </source>
</evidence>
<dbReference type="PROSITE" id="PS50110">
    <property type="entry name" value="RESPONSE_REGULATORY"/>
    <property type="match status" value="2"/>
</dbReference>
<name>A0A5S9NAT2_9GAMM</name>
<dbReference type="InterPro" id="IPR036097">
    <property type="entry name" value="HisK_dim/P_sf"/>
</dbReference>
<keyword evidence="5" id="KW-0472">Membrane</keyword>
<feature type="transmembrane region" description="Helical" evidence="5">
    <location>
        <begin position="357"/>
        <end position="376"/>
    </location>
</feature>
<dbReference type="InterPro" id="IPR003661">
    <property type="entry name" value="HisK_dim/P_dom"/>
</dbReference>
<dbReference type="Proteomes" id="UP000434580">
    <property type="component" value="Unassembled WGS sequence"/>
</dbReference>
<feature type="transmembrane region" description="Helical" evidence="5">
    <location>
        <begin position="328"/>
        <end position="345"/>
    </location>
</feature>
<evidence type="ECO:0000259" key="7">
    <source>
        <dbReference type="PROSITE" id="PS50110"/>
    </source>
</evidence>
<dbReference type="PROSITE" id="PS50109">
    <property type="entry name" value="HIS_KIN"/>
    <property type="match status" value="1"/>
</dbReference>
<dbReference type="PANTHER" id="PTHR45339:SF5">
    <property type="entry name" value="HISTIDINE KINASE"/>
    <property type="match status" value="1"/>
</dbReference>
<evidence type="ECO:0000256" key="4">
    <source>
        <dbReference type="PROSITE-ProRule" id="PRU00169"/>
    </source>
</evidence>
<dbReference type="InterPro" id="IPR003594">
    <property type="entry name" value="HATPase_dom"/>
</dbReference>
<dbReference type="Pfam" id="PF00072">
    <property type="entry name" value="Response_reg"/>
    <property type="match status" value="2"/>
</dbReference>
<dbReference type="InterPro" id="IPR005467">
    <property type="entry name" value="His_kinase_dom"/>
</dbReference>
<feature type="transmembrane region" description="Helical" evidence="5">
    <location>
        <begin position="303"/>
        <end position="322"/>
    </location>
</feature>
<dbReference type="CDD" id="cd00082">
    <property type="entry name" value="HisKA"/>
    <property type="match status" value="1"/>
</dbReference>
<reference evidence="8 9" key="1">
    <citation type="submission" date="2019-11" db="EMBL/GenBank/DDBJ databases">
        <authorList>
            <person name="Holert J."/>
        </authorList>
    </citation>
    <scope>NUCLEOTIDE SEQUENCE [LARGE SCALE GENOMIC DNA]</scope>
    <source>
        <strain evidence="8">BC5_2</strain>
    </source>
</reference>
<dbReference type="InterPro" id="IPR001789">
    <property type="entry name" value="Sig_transdc_resp-reg_receiver"/>
</dbReference>
<feature type="transmembrane region" description="Helical" evidence="5">
    <location>
        <begin position="270"/>
        <end position="291"/>
    </location>
</feature>
<dbReference type="SMART" id="SM00387">
    <property type="entry name" value="HATPase_c"/>
    <property type="match status" value="1"/>
</dbReference>
<feature type="domain" description="Response regulatory" evidence="7">
    <location>
        <begin position="811"/>
        <end position="930"/>
    </location>
</feature>
<dbReference type="SMART" id="SM00448">
    <property type="entry name" value="REC"/>
    <property type="match status" value="2"/>
</dbReference>
<dbReference type="InterPro" id="IPR036890">
    <property type="entry name" value="HATPase_C_sf"/>
</dbReference>
<feature type="domain" description="Histidine kinase" evidence="6">
    <location>
        <begin position="440"/>
        <end position="650"/>
    </location>
</feature>
<dbReference type="Pfam" id="PF02518">
    <property type="entry name" value="HATPase_c"/>
    <property type="match status" value="1"/>
</dbReference>
<proteinExistence type="predicted"/>
<dbReference type="InterPro" id="IPR011006">
    <property type="entry name" value="CheY-like_superfamily"/>
</dbReference>